<organism evidence="1">
    <name type="scientific">hydrothermal vent metagenome</name>
    <dbReference type="NCBI Taxonomy" id="652676"/>
    <lineage>
        <taxon>unclassified sequences</taxon>
        <taxon>metagenomes</taxon>
        <taxon>ecological metagenomes</taxon>
    </lineage>
</organism>
<name>A0A3B1BXJ5_9ZZZZ</name>
<protein>
    <submittedName>
        <fullName evidence="1">Uncharacterized protein</fullName>
    </submittedName>
</protein>
<reference evidence="1" key="1">
    <citation type="submission" date="2018-06" db="EMBL/GenBank/DDBJ databases">
        <authorList>
            <person name="Zhirakovskaya E."/>
        </authorList>
    </citation>
    <scope>NUCLEOTIDE SEQUENCE</scope>
</reference>
<sequence>MKIKTAAFITFFLFVSFITNAQLKELSADNGIIKVKLDLTRGGAIKYLSFSDDDRNLVNIHDEGRYIQQSYYAGKSLDRKNDGQSSHWSPWSWNPIQVGDAFGNRAQILDSFKSDDTLYVKLIPMLWDMNNEPAEAVMEQWTILKNNILEVHNKLICFRTDTIYGENIARGQELPAVYPISDLDKLFCYIGDLPFTNDTLSNPTVIKLSSGFWGRYNNVTEHWMAFAGSDMNGIGVYNPKCTMFLAGMSGKPGHESTDASTSYIAPIKKEVLNKTSIYEYTYYIIVGSIDKIRADVYDLNKIESK</sequence>
<dbReference type="EMBL" id="UOGD01000239">
    <property type="protein sequence ID" value="VAX23056.1"/>
    <property type="molecule type" value="Genomic_DNA"/>
</dbReference>
<gene>
    <name evidence="1" type="ORF">MNBD_IGNAVI01-2479</name>
</gene>
<evidence type="ECO:0000313" key="1">
    <source>
        <dbReference type="EMBL" id="VAX23056.1"/>
    </source>
</evidence>
<dbReference type="AlphaFoldDB" id="A0A3B1BXJ5"/>
<proteinExistence type="predicted"/>
<accession>A0A3B1BXJ5</accession>